<evidence type="ECO:0000256" key="12">
    <source>
        <dbReference type="ARBA" id="ARBA00023157"/>
    </source>
</evidence>
<evidence type="ECO:0000313" key="15">
    <source>
        <dbReference type="EMBL" id="AXY25303.1"/>
    </source>
</evidence>
<keyword evidence="10" id="KW-0333">Golgi apparatus</keyword>
<comment type="subcellular location">
    <subcellularLocation>
        <location evidence="2">Endoplasmic reticulum membrane</location>
        <topology evidence="2">Single-pass type II membrane protein</topology>
    </subcellularLocation>
    <subcellularLocation>
        <location evidence="1">Golgi apparatus membrane</location>
        <topology evidence="1">Single-pass type II membrane protein</topology>
    </subcellularLocation>
</comment>
<evidence type="ECO:0000256" key="7">
    <source>
        <dbReference type="ARBA" id="ARBA00022824"/>
    </source>
</evidence>
<evidence type="ECO:0000256" key="13">
    <source>
        <dbReference type="ARBA" id="ARBA00023180"/>
    </source>
</evidence>
<keyword evidence="9" id="KW-1133">Transmembrane helix</keyword>
<keyword evidence="13" id="KW-0325">Glycoprotein</keyword>
<proteinExistence type="predicted"/>
<dbReference type="AlphaFoldDB" id="A0A347WJP6"/>
<evidence type="ECO:0000313" key="16">
    <source>
        <dbReference type="Proteomes" id="UP000263232"/>
    </source>
</evidence>
<accession>A0A347WJP6</accession>
<evidence type="ECO:0000256" key="4">
    <source>
        <dbReference type="ARBA" id="ARBA00022679"/>
    </source>
</evidence>
<evidence type="ECO:0000256" key="2">
    <source>
        <dbReference type="ARBA" id="ARBA00004648"/>
    </source>
</evidence>
<dbReference type="GO" id="GO:0030158">
    <property type="term" value="F:protein xylosyltransferase activity"/>
    <property type="evidence" value="ECO:0007669"/>
    <property type="project" value="InterPro"/>
</dbReference>
<evidence type="ECO:0000256" key="6">
    <source>
        <dbReference type="ARBA" id="ARBA00022723"/>
    </source>
</evidence>
<evidence type="ECO:0000256" key="9">
    <source>
        <dbReference type="ARBA" id="ARBA00022989"/>
    </source>
</evidence>
<keyword evidence="6" id="KW-0479">Metal-binding</keyword>
<keyword evidence="11" id="KW-0472">Membrane</keyword>
<protein>
    <recommendedName>
        <fullName evidence="14">Peptide O-xylosyltransferase</fullName>
    </recommendedName>
</protein>
<dbReference type="Pfam" id="PF02485">
    <property type="entry name" value="Branch"/>
    <property type="match status" value="1"/>
</dbReference>
<organism evidence="15 16">
    <name type="scientific">Suicoccus acidiformans</name>
    <dbReference type="NCBI Taxonomy" id="2036206"/>
    <lineage>
        <taxon>Bacteria</taxon>
        <taxon>Bacillati</taxon>
        <taxon>Bacillota</taxon>
        <taxon>Bacilli</taxon>
        <taxon>Lactobacillales</taxon>
        <taxon>Aerococcaceae</taxon>
        <taxon>Suicoccus</taxon>
    </lineage>
</organism>
<keyword evidence="12" id="KW-1015">Disulfide bond</keyword>
<dbReference type="PANTHER" id="PTHR46025:SF3">
    <property type="entry name" value="XYLOSYLTRANSFERASE OXT"/>
    <property type="match status" value="1"/>
</dbReference>
<dbReference type="InterPro" id="IPR003406">
    <property type="entry name" value="Glyco_trans_14"/>
</dbReference>
<dbReference type="KEGG" id="abae:CL176_04430"/>
<keyword evidence="4 15" id="KW-0808">Transferase</keyword>
<sequence>MSKHAFLILAHRQDETLRTLLDMLDDTRNDIFLHFDKKSGPPSSSFYSMKWSNIEIYNTITVNWGGYSQIEAELFLLKQATSKKNYEYYHLLSGQDLPIQTQDYIHAFFKKNSGKEFVNLNLDNFIYDERVRYYHFFQEGLGKAKITVPHVLNKLQRLIQKVVGIHRNEKIIFRSGSQWFSITNELAKFVIENESWIEKTFKNTLCGDEIFLQTIVINSDFKNNLFFPDQPIVSNNLRFIEWENNKQPSPRTFTSDDFEKLKNSNMLFARKFDYNYQSEVIQLINKEYS</sequence>
<dbReference type="GO" id="GO:0015012">
    <property type="term" value="P:heparan sulfate proteoglycan biosynthetic process"/>
    <property type="evidence" value="ECO:0007669"/>
    <property type="project" value="TreeGrafter"/>
</dbReference>
<evidence type="ECO:0000256" key="11">
    <source>
        <dbReference type="ARBA" id="ARBA00023136"/>
    </source>
</evidence>
<dbReference type="OrthoDB" id="7943907at2"/>
<evidence type="ECO:0000256" key="1">
    <source>
        <dbReference type="ARBA" id="ARBA00004323"/>
    </source>
</evidence>
<evidence type="ECO:0000256" key="3">
    <source>
        <dbReference type="ARBA" id="ARBA00022676"/>
    </source>
</evidence>
<dbReference type="GO" id="GO:0046872">
    <property type="term" value="F:metal ion binding"/>
    <property type="evidence" value="ECO:0007669"/>
    <property type="project" value="UniProtKB-KW"/>
</dbReference>
<dbReference type="RefSeq" id="WP_118990216.1">
    <property type="nucleotide sequence ID" value="NZ_CP023434.1"/>
</dbReference>
<dbReference type="InterPro" id="IPR043538">
    <property type="entry name" value="XYLT"/>
</dbReference>
<evidence type="ECO:0000256" key="8">
    <source>
        <dbReference type="ARBA" id="ARBA00022968"/>
    </source>
</evidence>
<dbReference type="GO" id="GO:0050650">
    <property type="term" value="P:chondroitin sulfate proteoglycan biosynthetic process"/>
    <property type="evidence" value="ECO:0007669"/>
    <property type="project" value="TreeGrafter"/>
</dbReference>
<keyword evidence="16" id="KW-1185">Reference proteome</keyword>
<keyword evidence="3" id="KW-0328">Glycosyltransferase</keyword>
<dbReference type="EMBL" id="CP023434">
    <property type="protein sequence ID" value="AXY25303.1"/>
    <property type="molecule type" value="Genomic_DNA"/>
</dbReference>
<name>A0A347WJP6_9LACT</name>
<dbReference type="PANTHER" id="PTHR46025">
    <property type="entry name" value="XYLOSYLTRANSFERASE OXT"/>
    <property type="match status" value="1"/>
</dbReference>
<gene>
    <name evidence="15" type="ORF">CL176_04430</name>
</gene>
<dbReference type="Proteomes" id="UP000263232">
    <property type="component" value="Chromosome"/>
</dbReference>
<evidence type="ECO:0000256" key="10">
    <source>
        <dbReference type="ARBA" id="ARBA00023034"/>
    </source>
</evidence>
<evidence type="ECO:0000256" key="14">
    <source>
        <dbReference type="ARBA" id="ARBA00042865"/>
    </source>
</evidence>
<evidence type="ECO:0000256" key="5">
    <source>
        <dbReference type="ARBA" id="ARBA00022692"/>
    </source>
</evidence>
<keyword evidence="5" id="KW-0812">Transmembrane</keyword>
<keyword evidence="7" id="KW-0256">Endoplasmic reticulum</keyword>
<keyword evidence="8" id="KW-0735">Signal-anchor</keyword>
<reference evidence="15 16" key="1">
    <citation type="submission" date="2017-09" db="EMBL/GenBank/DDBJ databases">
        <title>Complete genome sequence of Oxytococcus suis strain ZY16052.</title>
        <authorList>
            <person name="Li F."/>
        </authorList>
    </citation>
    <scope>NUCLEOTIDE SEQUENCE [LARGE SCALE GENOMIC DNA]</scope>
    <source>
        <strain evidence="15 16">ZY16052</strain>
    </source>
</reference>
<dbReference type="GO" id="GO:0016020">
    <property type="term" value="C:membrane"/>
    <property type="evidence" value="ECO:0007669"/>
    <property type="project" value="InterPro"/>
</dbReference>